<dbReference type="eggNOG" id="COG2179">
    <property type="taxonomic scope" value="Bacteria"/>
</dbReference>
<dbReference type="PANTHER" id="PTHR19288">
    <property type="entry name" value="4-NITROPHENYLPHOSPHATASE-RELATED"/>
    <property type="match status" value="1"/>
</dbReference>
<evidence type="ECO:0000313" key="5">
    <source>
        <dbReference type="Proteomes" id="UP000094974"/>
    </source>
</evidence>
<evidence type="ECO:0000313" key="6">
    <source>
        <dbReference type="Proteomes" id="UP000650605"/>
    </source>
</evidence>
<dbReference type="EMBL" id="CP097770">
    <property type="protein sequence ID" value="URJ51078.1"/>
    <property type="molecule type" value="Genomic_DNA"/>
</dbReference>
<dbReference type="Pfam" id="PF13242">
    <property type="entry name" value="Hydrolase_like"/>
    <property type="match status" value="1"/>
</dbReference>
<dbReference type="EMBL" id="JARVWT010000006">
    <property type="protein sequence ID" value="MDH2332267.1"/>
    <property type="molecule type" value="Genomic_DNA"/>
</dbReference>
<dbReference type="PANTHER" id="PTHR19288:SF25">
    <property type="entry name" value="PHOSPHATIDYLGLYCEROPHOSPHATASE GEP4, MITOCHONDRIAL"/>
    <property type="match status" value="1"/>
</dbReference>
<dbReference type="AlphaFoldDB" id="A0A074LD80"/>
<dbReference type="RefSeq" id="WP_013311200.1">
    <property type="nucleotide sequence ID" value="NZ_ALJV01000061.1"/>
</dbReference>
<dbReference type="InterPro" id="IPR023214">
    <property type="entry name" value="HAD_sf"/>
</dbReference>
<evidence type="ECO:0000313" key="3">
    <source>
        <dbReference type="EMBL" id="ODA06031.1"/>
    </source>
</evidence>
<dbReference type="Proteomes" id="UP000094974">
    <property type="component" value="Unassembled WGS sequence"/>
</dbReference>
<dbReference type="Proteomes" id="UP001055784">
    <property type="component" value="Chromosome"/>
</dbReference>
<dbReference type="Proteomes" id="UP000650605">
    <property type="component" value="Unassembled WGS sequence"/>
</dbReference>
<dbReference type="NCBIfam" id="TIGR01668">
    <property type="entry name" value="YqeG_hyp_ppase"/>
    <property type="match status" value="1"/>
</dbReference>
<dbReference type="Gene3D" id="3.40.50.1000">
    <property type="entry name" value="HAD superfamily/HAD-like"/>
    <property type="match status" value="1"/>
</dbReference>
<accession>A0A074LD80</accession>
<dbReference type="NCBIfam" id="TIGR01549">
    <property type="entry name" value="HAD-SF-IA-v1"/>
    <property type="match status" value="1"/>
</dbReference>
<dbReference type="SUPFAM" id="SSF56784">
    <property type="entry name" value="HAD-like"/>
    <property type="match status" value="1"/>
</dbReference>
<dbReference type="InterPro" id="IPR036412">
    <property type="entry name" value="HAD-like_sf"/>
</dbReference>
<dbReference type="InterPro" id="IPR006439">
    <property type="entry name" value="HAD-SF_hydro_IA"/>
</dbReference>
<dbReference type="CDD" id="cd16416">
    <property type="entry name" value="HAD_BsYqeG-like"/>
    <property type="match status" value="1"/>
</dbReference>
<dbReference type="EMBL" id="JAEHFQ010000010">
    <property type="protein sequence ID" value="MBM0634903.1"/>
    <property type="molecule type" value="Genomic_DNA"/>
</dbReference>
<dbReference type="GO" id="GO:0008962">
    <property type="term" value="F:phosphatidylglycerophosphatase activity"/>
    <property type="evidence" value="ECO:0007669"/>
    <property type="project" value="InterPro"/>
</dbReference>
<proteinExistence type="predicted"/>
<reference evidence="4" key="4">
    <citation type="submission" date="2022-11" db="EMBL/GenBank/DDBJ databases">
        <authorList>
            <person name="Vasilchenko N.G."/>
            <person name="Prazdnova E.V."/>
            <person name="Gorovtsov A.V."/>
            <person name="Chistyakov V.A."/>
            <person name="Pak M.L."/>
        </authorList>
    </citation>
    <scope>NUCLEOTIDE SEQUENCE</scope>
    <source>
        <strain evidence="4">R 4.5</strain>
    </source>
</reference>
<protein>
    <submittedName>
        <fullName evidence="1">YqeG family HAD IIIA-type phosphatase</fullName>
    </submittedName>
</protein>
<dbReference type="InterPro" id="IPR006549">
    <property type="entry name" value="HAD-SF_hydro_IIIA"/>
</dbReference>
<dbReference type="NCBIfam" id="TIGR01662">
    <property type="entry name" value="HAD-SF-IIIA"/>
    <property type="match status" value="1"/>
</dbReference>
<dbReference type="Proteomes" id="UP001229409">
    <property type="component" value="Unassembled WGS sequence"/>
</dbReference>
<organism evidence="1 6">
    <name type="scientific">Paenibacillus polymyxa</name>
    <name type="common">Bacillus polymyxa</name>
    <dbReference type="NCBI Taxonomy" id="1406"/>
    <lineage>
        <taxon>Bacteria</taxon>
        <taxon>Bacillati</taxon>
        <taxon>Bacillota</taxon>
        <taxon>Bacilli</taxon>
        <taxon>Bacillales</taxon>
        <taxon>Paenibacillaceae</taxon>
        <taxon>Paenibacillus</taxon>
    </lineage>
</organism>
<reference evidence="2" key="5">
    <citation type="submission" date="2023-04" db="EMBL/GenBank/DDBJ databases">
        <title>Uncovering the Secrets of Slow-Growing Bacteria in Tropical Savanna Soil through Cultivation and Genomic Analysis.</title>
        <authorList>
            <person name="Goncalves O.S."/>
            <person name="Santana M.F."/>
        </authorList>
    </citation>
    <scope>NUCLEOTIDE SEQUENCE</scope>
    <source>
        <strain evidence="2">ANTI</strain>
    </source>
</reference>
<dbReference type="GO" id="GO:0005737">
    <property type="term" value="C:cytoplasm"/>
    <property type="evidence" value="ECO:0007669"/>
    <property type="project" value="TreeGrafter"/>
</dbReference>
<evidence type="ECO:0000313" key="4">
    <source>
        <dbReference type="EMBL" id="URJ51078.1"/>
    </source>
</evidence>
<reference evidence="3" key="2">
    <citation type="submission" date="2016-05" db="EMBL/GenBank/DDBJ databases">
        <authorList>
            <person name="Zheng J."/>
            <person name="Timme R."/>
            <person name="Allard M."/>
            <person name="Strain E."/>
            <person name="Luo Y."/>
            <person name="Brown E."/>
        </authorList>
    </citation>
    <scope>NUCLEOTIDE SEQUENCE</scope>
    <source>
        <strain evidence="3">CFSAN034343</strain>
    </source>
</reference>
<reference evidence="1" key="3">
    <citation type="submission" date="2020-12" db="EMBL/GenBank/DDBJ databases">
        <title>Paenibacillus polymyxa LMG 27872: a double-edged sword.</title>
        <authorList>
            <person name="Langendries S."/>
            <person name="Garcia Mendez S."/>
            <person name="Beirinckx S."/>
            <person name="Viaene T."/>
            <person name="Baeyen S."/>
            <person name="Goeminne G."/>
            <person name="Willems A."/>
            <person name="Debode J."/>
            <person name="Goormachtig S."/>
        </authorList>
    </citation>
    <scope>NUCLEOTIDE SEQUENCE</scope>
    <source>
        <strain evidence="1">LMG 27872</strain>
    </source>
</reference>
<evidence type="ECO:0000313" key="1">
    <source>
        <dbReference type="EMBL" id="MBM0634903.1"/>
    </source>
</evidence>
<gene>
    <name evidence="3" type="ORF">A7312_17255</name>
    <name evidence="1" type="ORF">JDW19_17485</name>
    <name evidence="4" type="ORF">MF626_000473</name>
    <name evidence="2" type="ORF">QDS18_15515</name>
</gene>
<sequence length="176" mass="19970">MFEMLMPKLRVNTVFDIDLEGLYAQGYRGIITDLDNTLVGAKAPNATPELVAWFEKVKQAGFKLVIVSNNNMDRVSVFATPLDIEFIHAARKPSNSSFRRAIRMMGLTPEETIMVGDQMLTDVLGGNRLGLHTVLVLPISIHDEGVMTRFNRRLERIALTRLRKKGLWLEEEKKND</sequence>
<evidence type="ECO:0000313" key="2">
    <source>
        <dbReference type="EMBL" id="MDH2332267.1"/>
    </source>
</evidence>
<name>A0A074LD80_PAEPO</name>
<dbReference type="InterPro" id="IPR010021">
    <property type="entry name" value="PGPP1/Gep4"/>
</dbReference>
<reference evidence="5" key="1">
    <citation type="submission" date="2016-05" db="EMBL/GenBank/DDBJ databases">
        <title>Whole genome shotgun sequencing of cultured foodborne pathogen.</title>
        <authorList>
            <person name="Zheng J."/>
            <person name="Timme R."/>
            <person name="Allard M."/>
            <person name="Strain E."/>
            <person name="Luo Y."/>
            <person name="Brown E."/>
        </authorList>
    </citation>
    <scope>NUCLEOTIDE SEQUENCE [LARGE SCALE GENOMIC DNA]</scope>
    <source>
        <strain evidence="5">CFSAN034343</strain>
    </source>
</reference>
<dbReference type="EMBL" id="LYND01000195">
    <property type="protein sequence ID" value="ODA06031.1"/>
    <property type="molecule type" value="Genomic_DNA"/>
</dbReference>
<keyword evidence="5" id="KW-1185">Reference proteome</keyword>